<dbReference type="Pfam" id="PF01494">
    <property type="entry name" value="FAD_binding_3"/>
    <property type="match status" value="2"/>
</dbReference>
<dbReference type="InterPro" id="IPR010971">
    <property type="entry name" value="UbiH/COQ6"/>
</dbReference>
<keyword evidence="4 11" id="KW-0831">Ubiquinone biosynthesis</keyword>
<dbReference type="InterPro" id="IPR002938">
    <property type="entry name" value="FAD-bd"/>
</dbReference>
<dbReference type="GO" id="GO:0031314">
    <property type="term" value="C:extrinsic component of mitochondrial inner membrane"/>
    <property type="evidence" value="ECO:0007669"/>
    <property type="project" value="UniProtKB-UniRule"/>
</dbReference>
<dbReference type="NCBIfam" id="TIGR01988">
    <property type="entry name" value="Ubi-OHases"/>
    <property type="match status" value="1"/>
</dbReference>
<evidence type="ECO:0000313" key="14">
    <source>
        <dbReference type="Proteomes" id="UP000317494"/>
    </source>
</evidence>
<dbReference type="EC" id="1.14.15.46" evidence="11"/>
<protein>
    <recommendedName>
        <fullName evidence="11">Ubiquinone biosynthesis monooxygenase COQ6, mitochondrial</fullName>
        <ecNumber evidence="11">1.14.15.45</ecNumber>
    </recommendedName>
    <alternativeName>
        <fullName evidence="11">2-methoxy-6-polyprenolphenol 4-hydroxylase</fullName>
        <ecNumber evidence="11">1.14.15.46</ecNumber>
    </alternativeName>
</protein>
<dbReference type="SUPFAM" id="SSF51905">
    <property type="entry name" value="FAD/NAD(P)-binding domain"/>
    <property type="match status" value="1"/>
</dbReference>
<gene>
    <name evidence="11" type="primary">COQ6</name>
    <name evidence="13" type="ORF">SeMB42_g05148</name>
</gene>
<evidence type="ECO:0000256" key="2">
    <source>
        <dbReference type="ARBA" id="ARBA00005349"/>
    </source>
</evidence>
<evidence type="ECO:0000256" key="1">
    <source>
        <dbReference type="ARBA" id="ARBA00001974"/>
    </source>
</evidence>
<keyword evidence="7 11" id="KW-0560">Oxidoreductase</keyword>
<comment type="catalytic activity">
    <reaction evidence="11">
        <text>a 4-hydroxy-3-(all-trans-polyprenyl)benzoate + 2 reduced [2Fe-2S]-[ferredoxin] + O2 + 2 H(+) = a 3,4-dihydroxy-5-(all-trans-polyprenyl)benzoate + 2 oxidized [2Fe-2S]-[ferredoxin] + H2O</text>
        <dbReference type="Rhea" id="RHEA:81195"/>
        <dbReference type="Rhea" id="RHEA-COMP:9514"/>
        <dbReference type="Rhea" id="RHEA-COMP:10000"/>
        <dbReference type="Rhea" id="RHEA-COMP:10001"/>
        <dbReference type="Rhea" id="RHEA-COMP:10930"/>
        <dbReference type="ChEBI" id="CHEBI:15377"/>
        <dbReference type="ChEBI" id="CHEBI:15378"/>
        <dbReference type="ChEBI" id="CHEBI:15379"/>
        <dbReference type="ChEBI" id="CHEBI:33737"/>
        <dbReference type="ChEBI" id="CHEBI:33738"/>
        <dbReference type="ChEBI" id="CHEBI:64694"/>
        <dbReference type="ChEBI" id="CHEBI:78396"/>
        <dbReference type="EC" id="1.14.15.45"/>
    </reaction>
</comment>
<comment type="catalytic activity">
    <reaction evidence="11">
        <text>a 2-methoxy-6-(all-trans-polyprenyl)phenol + 2 reduced [2Fe-2S]-[ferredoxin] + O2 + 2 H(+) = a 2-methoxy-6-(all-trans-polyprenyl)benzene-1,4-diol + 2 oxidized [2Fe-2S]-[ferredoxin] + H2O</text>
        <dbReference type="Rhea" id="RHEA:81183"/>
        <dbReference type="Rhea" id="RHEA-COMP:9551"/>
        <dbReference type="Rhea" id="RHEA-COMP:10000"/>
        <dbReference type="Rhea" id="RHEA-COMP:10001"/>
        <dbReference type="Rhea" id="RHEA-COMP:10858"/>
        <dbReference type="ChEBI" id="CHEBI:15377"/>
        <dbReference type="ChEBI" id="CHEBI:15378"/>
        <dbReference type="ChEBI" id="CHEBI:15379"/>
        <dbReference type="ChEBI" id="CHEBI:33737"/>
        <dbReference type="ChEBI" id="CHEBI:33738"/>
        <dbReference type="ChEBI" id="CHEBI:62731"/>
        <dbReference type="ChEBI" id="CHEBI:84166"/>
        <dbReference type="EC" id="1.14.15.46"/>
    </reaction>
</comment>
<comment type="subunit">
    <text evidence="11">Component of a multi-subunit COQ enzyme complex, composed of at least COQ3, COQ4, COQ5, COQ6, COQ7 and COQ9.</text>
</comment>
<dbReference type="InterPro" id="IPR036188">
    <property type="entry name" value="FAD/NAD-bd_sf"/>
</dbReference>
<evidence type="ECO:0000256" key="10">
    <source>
        <dbReference type="ARBA" id="ARBA00023136"/>
    </source>
</evidence>
<dbReference type="Gene3D" id="3.50.50.60">
    <property type="entry name" value="FAD/NAD(P)-binding domain"/>
    <property type="match status" value="2"/>
</dbReference>
<evidence type="ECO:0000256" key="6">
    <source>
        <dbReference type="ARBA" id="ARBA00022827"/>
    </source>
</evidence>
<dbReference type="InterPro" id="IPR051205">
    <property type="entry name" value="UbiH/COQ6_monooxygenase"/>
</dbReference>
<evidence type="ECO:0000256" key="8">
    <source>
        <dbReference type="ARBA" id="ARBA00023033"/>
    </source>
</evidence>
<dbReference type="FunFam" id="3.50.50.60:FF:000021">
    <property type="entry name" value="Ubiquinone biosynthesis monooxygenase COQ6"/>
    <property type="match status" value="1"/>
</dbReference>
<evidence type="ECO:0000256" key="11">
    <source>
        <dbReference type="HAMAP-Rule" id="MF_03193"/>
    </source>
</evidence>
<dbReference type="PROSITE" id="PS01304">
    <property type="entry name" value="UBIH"/>
    <property type="match status" value="1"/>
</dbReference>
<feature type="domain" description="FAD-binding" evidence="12">
    <location>
        <begin position="363"/>
        <end position="419"/>
    </location>
</feature>
<keyword evidence="6 11" id="KW-0274">FAD</keyword>
<dbReference type="PRINTS" id="PR00420">
    <property type="entry name" value="RNGMNOXGNASE"/>
</dbReference>
<evidence type="ECO:0000256" key="5">
    <source>
        <dbReference type="ARBA" id="ARBA00022792"/>
    </source>
</evidence>
<sequence length="490" mass="52346">MNRCVPAFVRTTARAAAYDGAWVRARARAHSTHPACGTDDVYDVVIVGGGLVGAALACALTRVASSTSSTSLLPRVALIDESTLPPLHHHAPFANRVYSVTPASAAFLQAIGAWSHLRPLRVCRYTAMHVWDAVAHGALHFESPHAAAKPIAYVIENLNLQHALSKCLNHTPHGSVHVFNPASVGSIMRQGGDHGWPQVTIKNGPTLTTRLLIGADGAKSSVRHFANIDSVSLDYNQRGIVATLQVDTSVSSGRIDNTSAWQRFMPVGPVALLPLDEKHCSLVWSLSADLAKRVSLLSDQDFITILNAALLNPYHDVEFLSLQIDNNGKPLVDFTQEAEWGRQRASRSRNAPTPPLVVGVQQGSRAAFPLKLSHAAKYIGDRVALVGDAAHTVHPLAGQGLNLGLSDVSTLAAVIQTGIESGQDIGSVILLEEYAKDAYARNAVMSAALHAIQRLFGTDMSVVSWLRSVGMNSLNAIVPLKDVFMKVAGS</sequence>
<dbReference type="PANTHER" id="PTHR43876:SF7">
    <property type="entry name" value="UBIQUINONE BIOSYNTHESIS MONOOXYGENASE COQ6, MITOCHONDRIAL"/>
    <property type="match status" value="1"/>
</dbReference>
<evidence type="ECO:0000256" key="9">
    <source>
        <dbReference type="ARBA" id="ARBA00023128"/>
    </source>
</evidence>
<dbReference type="AlphaFoldDB" id="A0A507CTL8"/>
<keyword evidence="8 11" id="KW-0503">Monooxygenase</keyword>
<dbReference type="GO" id="GO:0106364">
    <property type="term" value="F:4-hydroxy-3-all-trans-polyprenylbenzoate oxygenase activity"/>
    <property type="evidence" value="ECO:0007669"/>
    <property type="project" value="UniProtKB-EC"/>
</dbReference>
<organism evidence="13 14">
    <name type="scientific">Synchytrium endobioticum</name>
    <dbReference type="NCBI Taxonomy" id="286115"/>
    <lineage>
        <taxon>Eukaryota</taxon>
        <taxon>Fungi</taxon>
        <taxon>Fungi incertae sedis</taxon>
        <taxon>Chytridiomycota</taxon>
        <taxon>Chytridiomycota incertae sedis</taxon>
        <taxon>Chytridiomycetes</taxon>
        <taxon>Synchytriales</taxon>
        <taxon>Synchytriaceae</taxon>
        <taxon>Synchytrium</taxon>
    </lineage>
</organism>
<dbReference type="UniPathway" id="UPA00232"/>
<dbReference type="Proteomes" id="UP000317494">
    <property type="component" value="Unassembled WGS sequence"/>
</dbReference>
<comment type="cofactor">
    <cofactor evidence="1 11">
        <name>FAD</name>
        <dbReference type="ChEBI" id="CHEBI:57692"/>
    </cofactor>
</comment>
<comment type="caution">
    <text evidence="13">The sequence shown here is derived from an EMBL/GenBank/DDBJ whole genome shotgun (WGS) entry which is preliminary data.</text>
</comment>
<dbReference type="EMBL" id="QEAN01000234">
    <property type="protein sequence ID" value="TPX42381.1"/>
    <property type="molecule type" value="Genomic_DNA"/>
</dbReference>
<dbReference type="GO" id="GO:0071949">
    <property type="term" value="F:FAD binding"/>
    <property type="evidence" value="ECO:0007669"/>
    <property type="project" value="InterPro"/>
</dbReference>
<dbReference type="GO" id="GO:0120538">
    <property type="term" value="F:2-methoxy-6-polyprenolphenol 4-hydroxylase activity"/>
    <property type="evidence" value="ECO:0007669"/>
    <property type="project" value="UniProtKB-EC"/>
</dbReference>
<reference evidence="13 14" key="1">
    <citation type="journal article" date="2019" name="Sci. Rep.">
        <title>Comparative genomics of chytrid fungi reveal insights into the obligate biotrophic and pathogenic lifestyle of Synchytrium endobioticum.</title>
        <authorList>
            <person name="van de Vossenberg B.T.L.H."/>
            <person name="Warris S."/>
            <person name="Nguyen H.D.T."/>
            <person name="van Gent-Pelzer M.P.E."/>
            <person name="Joly D.L."/>
            <person name="van de Geest H.C."/>
            <person name="Bonants P.J.M."/>
            <person name="Smith D.S."/>
            <person name="Levesque C.A."/>
            <person name="van der Lee T.A.J."/>
        </authorList>
    </citation>
    <scope>NUCLEOTIDE SEQUENCE [LARGE SCALE GENOMIC DNA]</scope>
    <source>
        <strain evidence="13 14">MB42</strain>
    </source>
</reference>
<evidence type="ECO:0000259" key="12">
    <source>
        <dbReference type="Pfam" id="PF01494"/>
    </source>
</evidence>
<keyword evidence="10 11" id="KW-0472">Membrane</keyword>
<dbReference type="STRING" id="286115.A0A507CTL8"/>
<dbReference type="VEuPathDB" id="FungiDB:SeMB42_g05148"/>
<comment type="pathway">
    <text evidence="11">Cofactor biosynthesis; ubiquinone biosynthesis.</text>
</comment>
<keyword evidence="5 11" id="KW-0999">Mitochondrion inner membrane</keyword>
<evidence type="ECO:0000256" key="3">
    <source>
        <dbReference type="ARBA" id="ARBA00022630"/>
    </source>
</evidence>
<accession>A0A507CTL8</accession>
<evidence type="ECO:0000313" key="13">
    <source>
        <dbReference type="EMBL" id="TPX42381.1"/>
    </source>
</evidence>
<dbReference type="InterPro" id="IPR000689">
    <property type="entry name" value="UbQ_mOase_COQ6"/>
</dbReference>
<keyword evidence="14" id="KW-1185">Reference proteome</keyword>
<proteinExistence type="inferred from homology"/>
<comment type="function">
    <text evidence="11">FAD-dependent monooxygenase required for two non-consecutive steps during ubiquinone biosynthesis. Required for the C5-ring hydroxylation during ubiquinone biosynthesis by catalyzing the hydroxylation of 4-hydroxy-3-(all-trans-polyprenyl)benzoic acid to 3,4-dihydroxy-5-(all-trans-polyprenyl)benzoic acid. Also acts downstream of coq4, for the C1-hydroxylation during ubiquinone biosynthesis by catalyzing the hydroxylation of 2-methoxy-6-(all-trans-polyprenyl)phenol to 2-methoxy-6-(all-trans-polyprenyl)benzene-1,4-diol. The electrons required for the hydroxylation reaction are funneled indirectly to coq6 from NADPH via a ferredoxin/ferredoxin reductase system.</text>
</comment>
<keyword evidence="9 11" id="KW-0496">Mitochondrion</keyword>
<dbReference type="GO" id="GO:0016712">
    <property type="term" value="F:oxidoreductase activity, acting on paired donors, with incorporation or reduction of molecular oxygen, reduced flavin or flavoprotein as one donor, and incorporation of one atom of oxygen"/>
    <property type="evidence" value="ECO:0007669"/>
    <property type="project" value="UniProtKB-UniRule"/>
</dbReference>
<dbReference type="HAMAP" id="MF_03193">
    <property type="entry name" value="COQ6_monooxygenase"/>
    <property type="match status" value="1"/>
</dbReference>
<feature type="domain" description="FAD-binding" evidence="12">
    <location>
        <begin position="42"/>
        <end position="324"/>
    </location>
</feature>
<comment type="subcellular location">
    <subcellularLocation>
        <location evidence="11">Mitochondrion inner membrane</location>
        <topology evidence="11">Peripheral membrane protein</topology>
        <orientation evidence="11">Matrix side</orientation>
    </subcellularLocation>
</comment>
<name>A0A507CTL8_9FUNG</name>
<dbReference type="PANTHER" id="PTHR43876">
    <property type="entry name" value="UBIQUINONE BIOSYNTHESIS MONOOXYGENASE COQ6, MITOCHONDRIAL"/>
    <property type="match status" value="1"/>
</dbReference>
<dbReference type="InterPro" id="IPR018168">
    <property type="entry name" value="Ubi_Hdrlase_CS"/>
</dbReference>
<dbReference type="EC" id="1.14.15.45" evidence="11"/>
<comment type="similarity">
    <text evidence="2 11">Belongs to the UbiH/COQ6 family.</text>
</comment>
<evidence type="ECO:0000256" key="4">
    <source>
        <dbReference type="ARBA" id="ARBA00022688"/>
    </source>
</evidence>
<evidence type="ECO:0000256" key="7">
    <source>
        <dbReference type="ARBA" id="ARBA00023002"/>
    </source>
</evidence>
<keyword evidence="3 11" id="KW-0285">Flavoprotein</keyword>